<keyword evidence="3" id="KW-1185">Reference proteome</keyword>
<dbReference type="PANTHER" id="PTHR47481:SF22">
    <property type="entry name" value="RETROTRANSPOSON GAG DOMAIN-CONTAINING PROTEIN"/>
    <property type="match status" value="1"/>
</dbReference>
<feature type="compositionally biased region" description="Basic residues" evidence="1">
    <location>
        <begin position="209"/>
        <end position="226"/>
    </location>
</feature>
<dbReference type="Pfam" id="PF14223">
    <property type="entry name" value="Retrotran_gag_2"/>
    <property type="match status" value="1"/>
</dbReference>
<name>A0A1Q3BRV0_CEPFO</name>
<dbReference type="PANTHER" id="PTHR47481">
    <property type="match status" value="1"/>
</dbReference>
<proteinExistence type="predicted"/>
<organism evidence="2 3">
    <name type="scientific">Cephalotus follicularis</name>
    <name type="common">Albany pitcher plant</name>
    <dbReference type="NCBI Taxonomy" id="3775"/>
    <lineage>
        <taxon>Eukaryota</taxon>
        <taxon>Viridiplantae</taxon>
        <taxon>Streptophyta</taxon>
        <taxon>Embryophyta</taxon>
        <taxon>Tracheophyta</taxon>
        <taxon>Spermatophyta</taxon>
        <taxon>Magnoliopsida</taxon>
        <taxon>eudicotyledons</taxon>
        <taxon>Gunneridae</taxon>
        <taxon>Pentapetalae</taxon>
        <taxon>rosids</taxon>
        <taxon>fabids</taxon>
        <taxon>Oxalidales</taxon>
        <taxon>Cephalotaceae</taxon>
        <taxon>Cephalotus</taxon>
    </lineage>
</organism>
<dbReference type="InParanoid" id="A0A1Q3BRV0"/>
<sequence length="279" mass="31061">WRSQFLALLSGYDLMSYVDGTTKPPPTQLDDGSSNPAYILWHKQDQLLLSWLLSTLTESVHAQVVGIESSHDVWQYLSSTFSSQSQASIMQLRLSLHSLKKGADSMSSYLLKAKSISDELSLASKPVSDDDMVLYILGGLSSEYASLVTSITTRVAPISVADLHGFLLNEEIRIQSSVTTDLVSATANMALTSRPSDNMNRTQDSRNYNRGRGRGFSGRRGRHRGRAPFVPNQYQYQYSSHFNNGNRASSQPFYSRIDSTYTGPTYNDPYNQFANQSQA</sequence>
<evidence type="ECO:0000313" key="3">
    <source>
        <dbReference type="Proteomes" id="UP000187406"/>
    </source>
</evidence>
<feature type="compositionally biased region" description="Polar residues" evidence="1">
    <location>
        <begin position="193"/>
        <end position="208"/>
    </location>
</feature>
<evidence type="ECO:0000313" key="2">
    <source>
        <dbReference type="EMBL" id="GAV70716.1"/>
    </source>
</evidence>
<accession>A0A1Q3BRV0</accession>
<gene>
    <name evidence="2" type="ORF">CFOL_v3_14214</name>
</gene>
<dbReference type="Proteomes" id="UP000187406">
    <property type="component" value="Unassembled WGS sequence"/>
</dbReference>
<reference evidence="3" key="1">
    <citation type="submission" date="2016-04" db="EMBL/GenBank/DDBJ databases">
        <title>Cephalotus genome sequencing.</title>
        <authorList>
            <person name="Fukushima K."/>
            <person name="Hasebe M."/>
            <person name="Fang X."/>
        </authorList>
    </citation>
    <scope>NUCLEOTIDE SEQUENCE [LARGE SCALE GENOMIC DNA]</scope>
    <source>
        <strain evidence="3">cv. St1</strain>
    </source>
</reference>
<feature type="non-terminal residue" evidence="2">
    <location>
        <position position="1"/>
    </location>
</feature>
<comment type="caution">
    <text evidence="2">The sequence shown here is derived from an EMBL/GenBank/DDBJ whole genome shotgun (WGS) entry which is preliminary data.</text>
</comment>
<dbReference type="OrthoDB" id="1912561at2759"/>
<evidence type="ECO:0000256" key="1">
    <source>
        <dbReference type="SAM" id="MobiDB-lite"/>
    </source>
</evidence>
<dbReference type="EMBL" id="BDDD01000833">
    <property type="protein sequence ID" value="GAV70716.1"/>
    <property type="molecule type" value="Genomic_DNA"/>
</dbReference>
<dbReference type="AlphaFoldDB" id="A0A1Q3BRV0"/>
<protein>
    <submittedName>
        <fullName evidence="2">UBN2 domain-containing protein</fullName>
    </submittedName>
</protein>
<dbReference type="STRING" id="3775.A0A1Q3BRV0"/>
<feature type="region of interest" description="Disordered" evidence="1">
    <location>
        <begin position="193"/>
        <end position="227"/>
    </location>
</feature>